<dbReference type="Proteomes" id="UP000527616">
    <property type="component" value="Unassembled WGS sequence"/>
</dbReference>
<feature type="transmembrane region" description="Helical" evidence="1">
    <location>
        <begin position="12"/>
        <end position="35"/>
    </location>
</feature>
<evidence type="ECO:0000259" key="2">
    <source>
        <dbReference type="Pfam" id="PF10756"/>
    </source>
</evidence>
<organism evidence="3 4">
    <name type="scientific">Naumannella cuiyingiana</name>
    <dbReference type="NCBI Taxonomy" id="1347891"/>
    <lineage>
        <taxon>Bacteria</taxon>
        <taxon>Bacillati</taxon>
        <taxon>Actinomycetota</taxon>
        <taxon>Actinomycetes</taxon>
        <taxon>Propionibacteriales</taxon>
        <taxon>Propionibacteriaceae</taxon>
        <taxon>Naumannella</taxon>
    </lineage>
</organism>
<evidence type="ECO:0000313" key="4">
    <source>
        <dbReference type="Proteomes" id="UP000527616"/>
    </source>
</evidence>
<keyword evidence="1" id="KW-0472">Membrane</keyword>
<sequence>MSDRAYRFTSRVSIIGAALGTGVLTVAAVLGWFALPELSRALFTIPQVLTLIGFLVALDAVIWSLSASAVRADAGGVTVRNGPRTRRYPWSDVAAVSYRRSDPWANLVLRNSGEHDPPRRPMLGIQRVDGERADRAVRMLRELHRAAS</sequence>
<dbReference type="Pfam" id="PF10756">
    <property type="entry name" value="bPH_6"/>
    <property type="match status" value="1"/>
</dbReference>
<dbReference type="EMBL" id="JACBZS010000001">
    <property type="protein sequence ID" value="NYI72386.1"/>
    <property type="molecule type" value="Genomic_DNA"/>
</dbReference>
<feature type="transmembrane region" description="Helical" evidence="1">
    <location>
        <begin position="41"/>
        <end position="62"/>
    </location>
</feature>
<reference evidence="3 4" key="1">
    <citation type="submission" date="2020-07" db="EMBL/GenBank/DDBJ databases">
        <title>Sequencing the genomes of 1000 actinobacteria strains.</title>
        <authorList>
            <person name="Klenk H.-P."/>
        </authorList>
    </citation>
    <scope>NUCLEOTIDE SEQUENCE [LARGE SCALE GENOMIC DNA]</scope>
    <source>
        <strain evidence="3 4">DSM 103164</strain>
    </source>
</reference>
<dbReference type="InterPro" id="IPR019692">
    <property type="entry name" value="CFP-6_PH"/>
</dbReference>
<name>A0A7Z0DBB8_9ACTN</name>
<evidence type="ECO:0000256" key="1">
    <source>
        <dbReference type="SAM" id="Phobius"/>
    </source>
</evidence>
<protein>
    <recommendedName>
        <fullName evidence="2">Low molecular weight protein antigen 6 PH domain-containing protein</fullName>
    </recommendedName>
</protein>
<gene>
    <name evidence="3" type="ORF">GGQ54_002946</name>
</gene>
<evidence type="ECO:0000313" key="3">
    <source>
        <dbReference type="EMBL" id="NYI72386.1"/>
    </source>
</evidence>
<keyword evidence="1" id="KW-0812">Transmembrane</keyword>
<keyword evidence="4" id="KW-1185">Reference proteome</keyword>
<feature type="domain" description="Low molecular weight protein antigen 6 PH" evidence="2">
    <location>
        <begin position="69"/>
        <end position="141"/>
    </location>
</feature>
<proteinExistence type="predicted"/>
<comment type="caution">
    <text evidence="3">The sequence shown here is derived from an EMBL/GenBank/DDBJ whole genome shotgun (WGS) entry which is preliminary data.</text>
</comment>
<dbReference type="RefSeq" id="WP_179446058.1">
    <property type="nucleotide sequence ID" value="NZ_JACBZS010000001.1"/>
</dbReference>
<dbReference type="AlphaFoldDB" id="A0A7Z0DBB8"/>
<accession>A0A7Z0DBB8</accession>
<keyword evidence="1" id="KW-1133">Transmembrane helix</keyword>